<name>A0ABP8PYB6_9GAMM</name>
<gene>
    <name evidence="1" type="ORF">GCM10023095_04280</name>
</gene>
<reference evidence="2" key="1">
    <citation type="journal article" date="2019" name="Int. J. Syst. Evol. Microbiol.">
        <title>The Global Catalogue of Microorganisms (GCM) 10K type strain sequencing project: providing services to taxonomists for standard genome sequencing and annotation.</title>
        <authorList>
            <consortium name="The Broad Institute Genomics Platform"/>
            <consortium name="The Broad Institute Genome Sequencing Center for Infectious Disease"/>
            <person name="Wu L."/>
            <person name="Ma J."/>
        </authorList>
    </citation>
    <scope>NUCLEOTIDE SEQUENCE [LARGE SCALE GENOMIC DNA]</scope>
    <source>
        <strain evidence="2">JCM 32226</strain>
    </source>
</reference>
<evidence type="ECO:0008006" key="3">
    <source>
        <dbReference type="Google" id="ProtNLM"/>
    </source>
</evidence>
<dbReference type="EMBL" id="BAABFC010000001">
    <property type="protein sequence ID" value="GAA4493666.1"/>
    <property type="molecule type" value="Genomic_DNA"/>
</dbReference>
<evidence type="ECO:0000313" key="1">
    <source>
        <dbReference type="EMBL" id="GAA4493666.1"/>
    </source>
</evidence>
<protein>
    <recommendedName>
        <fullName evidence="3">PH domain-containing protein</fullName>
    </recommendedName>
</protein>
<keyword evidence="2" id="KW-1185">Reference proteome</keyword>
<accession>A0ABP8PYB6</accession>
<dbReference type="Proteomes" id="UP001501321">
    <property type="component" value="Unassembled WGS sequence"/>
</dbReference>
<sequence>MSRYRKGILYIRRMRQGDQADSWLTAVQMAAKEMISKKHKRKPPMVLVRHGFDSDAVMDVDYSKRDLENRIFGKGAGSNVGGNRFKRIARRWKVKQEAA</sequence>
<evidence type="ECO:0000313" key="2">
    <source>
        <dbReference type="Proteomes" id="UP001501321"/>
    </source>
</evidence>
<dbReference type="RefSeq" id="WP_345009584.1">
    <property type="nucleotide sequence ID" value="NZ_BAABFC010000001.1"/>
</dbReference>
<organism evidence="1 2">
    <name type="scientific">Pseudaeromonas paramecii</name>
    <dbReference type="NCBI Taxonomy" id="2138166"/>
    <lineage>
        <taxon>Bacteria</taxon>
        <taxon>Pseudomonadati</taxon>
        <taxon>Pseudomonadota</taxon>
        <taxon>Gammaproteobacteria</taxon>
        <taxon>Aeromonadales</taxon>
        <taxon>Aeromonadaceae</taxon>
        <taxon>Pseudaeromonas</taxon>
    </lineage>
</organism>
<comment type="caution">
    <text evidence="1">The sequence shown here is derived from an EMBL/GenBank/DDBJ whole genome shotgun (WGS) entry which is preliminary data.</text>
</comment>
<proteinExistence type="predicted"/>